<dbReference type="Pfam" id="PF07244">
    <property type="entry name" value="POTRA"/>
    <property type="match status" value="5"/>
</dbReference>
<evidence type="ECO:0000256" key="3">
    <source>
        <dbReference type="ARBA" id="ARBA00022618"/>
    </source>
</evidence>
<feature type="region of interest" description="Disordered" evidence="8">
    <location>
        <begin position="1"/>
        <end position="20"/>
    </location>
</feature>
<keyword evidence="3" id="KW-0132">Cell division</keyword>
<evidence type="ECO:0000313" key="11">
    <source>
        <dbReference type="Proteomes" id="UP000317238"/>
    </source>
</evidence>
<keyword evidence="11" id="KW-1185">Reference proteome</keyword>
<evidence type="ECO:0000313" key="10">
    <source>
        <dbReference type="EMBL" id="TWT70497.1"/>
    </source>
</evidence>
<dbReference type="GO" id="GO:0019867">
    <property type="term" value="C:outer membrane"/>
    <property type="evidence" value="ECO:0007669"/>
    <property type="project" value="InterPro"/>
</dbReference>
<sequence length="511" mass="56816">MARQTDIFRGDAGPVGQEGPIGVRARRAPAARPPVMAASWLGLFLTLTILSCFPTPANGQMGGMGGGMPGAGGGAGAPGPPQRAKFRDAIHETDGLTIGREEGDKIVLAVRLVGNRSVSPHLIHQKLQTRKDRFFDYETVLADVHRLIEMGSFDDVTFDIQETPADAAQPGVIVTFKVRERPVITEVIFFGNTRINDRELRGRAGLTKKDPLNPYAIESAQRRLIDYYHEEGFNRVAISVEYGQPDAPEGQRLSSGEVVFRINEGQKERIRTIRMVGNTIVSGSRLKSIIKSRDARYGATLYVGNTADLQKINRDVDILQAYYHNLGFLTASVGRSIEYEENGKFMSVTFDIHEGPRFRIGDIQIVGNQYVTEESLRARHELISGATFSGTKMQLDIGSMIYGYGELGFIYAEVEPKTIIRDEAGVVDLVYQIEEGDRWRIGEIHVNIDGEPHLMKESTILNLMELREGDVIDRRKLESDRRRLGASPLLEADMNIAEPPDIKVVPRQELR</sequence>
<reference evidence="10 11" key="1">
    <citation type="submission" date="2019-02" db="EMBL/GenBank/DDBJ databases">
        <title>Deep-cultivation of Planctomycetes and their phenomic and genomic characterization uncovers novel biology.</title>
        <authorList>
            <person name="Wiegand S."/>
            <person name="Jogler M."/>
            <person name="Boedeker C."/>
            <person name="Pinto D."/>
            <person name="Vollmers J."/>
            <person name="Rivas-Marin E."/>
            <person name="Kohn T."/>
            <person name="Peeters S.H."/>
            <person name="Heuer A."/>
            <person name="Rast P."/>
            <person name="Oberbeckmann S."/>
            <person name="Bunk B."/>
            <person name="Jeske O."/>
            <person name="Meyerdierks A."/>
            <person name="Storesund J.E."/>
            <person name="Kallscheuer N."/>
            <person name="Luecker S."/>
            <person name="Lage O.M."/>
            <person name="Pohl T."/>
            <person name="Merkel B.J."/>
            <person name="Hornburger P."/>
            <person name="Mueller R.-W."/>
            <person name="Bruemmer F."/>
            <person name="Labrenz M."/>
            <person name="Spormann A.M."/>
            <person name="Op Den Camp H."/>
            <person name="Overmann J."/>
            <person name="Amann R."/>
            <person name="Jetten M.S.M."/>
            <person name="Mascher T."/>
            <person name="Medema M.H."/>
            <person name="Devos D.P."/>
            <person name="Kaster A.-K."/>
            <person name="Ovreas L."/>
            <person name="Rohde M."/>
            <person name="Galperin M.Y."/>
            <person name="Jogler C."/>
        </authorList>
    </citation>
    <scope>NUCLEOTIDE SEQUENCE [LARGE SCALE GENOMIC DNA]</scope>
    <source>
        <strain evidence="10 11">Pan14r</strain>
    </source>
</reference>
<comment type="caution">
    <text evidence="10">The sequence shown here is derived from an EMBL/GenBank/DDBJ whole genome shotgun (WGS) entry which is preliminary data.</text>
</comment>
<comment type="subcellular location">
    <subcellularLocation>
        <location evidence="1">Membrane</location>
    </subcellularLocation>
</comment>
<name>A0A5C5Y4D2_9PLAN</name>
<evidence type="ECO:0000256" key="7">
    <source>
        <dbReference type="ARBA" id="ARBA00023306"/>
    </source>
</evidence>
<dbReference type="GO" id="GO:0051301">
    <property type="term" value="P:cell division"/>
    <property type="evidence" value="ECO:0007669"/>
    <property type="project" value="UniProtKB-KW"/>
</dbReference>
<keyword evidence="2" id="KW-1003">Cell membrane</keyword>
<dbReference type="Gene3D" id="3.10.20.310">
    <property type="entry name" value="membrane protein fhac"/>
    <property type="match status" value="4"/>
</dbReference>
<accession>A0A5C5Y4D2</accession>
<dbReference type="PANTHER" id="PTHR37820">
    <property type="entry name" value="CELL DIVISION PROTEIN DIVIB"/>
    <property type="match status" value="1"/>
</dbReference>
<dbReference type="InterPro" id="IPR034746">
    <property type="entry name" value="POTRA"/>
</dbReference>
<keyword evidence="5" id="KW-1133">Transmembrane helix</keyword>
<dbReference type="EMBL" id="SJPL01000001">
    <property type="protein sequence ID" value="TWT70497.1"/>
    <property type="molecule type" value="Genomic_DNA"/>
</dbReference>
<keyword evidence="7" id="KW-0131">Cell cycle</keyword>
<keyword evidence="6" id="KW-0472">Membrane</keyword>
<feature type="domain" description="POTRA" evidence="9">
    <location>
        <begin position="358"/>
        <end position="436"/>
    </location>
</feature>
<evidence type="ECO:0000256" key="6">
    <source>
        <dbReference type="ARBA" id="ARBA00023136"/>
    </source>
</evidence>
<dbReference type="InterPro" id="IPR010827">
    <property type="entry name" value="BamA/TamA_POTRA"/>
</dbReference>
<protein>
    <submittedName>
        <fullName evidence="10">Outer membrane protein assembly factor BamA</fullName>
    </submittedName>
</protein>
<dbReference type="Proteomes" id="UP000317238">
    <property type="component" value="Unassembled WGS sequence"/>
</dbReference>
<dbReference type="PANTHER" id="PTHR37820:SF1">
    <property type="entry name" value="CELL DIVISION PROTEIN FTSQ"/>
    <property type="match status" value="1"/>
</dbReference>
<evidence type="ECO:0000256" key="4">
    <source>
        <dbReference type="ARBA" id="ARBA00022692"/>
    </source>
</evidence>
<keyword evidence="4" id="KW-0812">Transmembrane</keyword>
<proteinExistence type="predicted"/>
<evidence type="ECO:0000259" key="9">
    <source>
        <dbReference type="PROSITE" id="PS51779"/>
    </source>
</evidence>
<evidence type="ECO:0000256" key="5">
    <source>
        <dbReference type="ARBA" id="ARBA00022989"/>
    </source>
</evidence>
<dbReference type="PROSITE" id="PS51779">
    <property type="entry name" value="POTRA"/>
    <property type="match status" value="1"/>
</dbReference>
<evidence type="ECO:0000256" key="8">
    <source>
        <dbReference type="SAM" id="MobiDB-lite"/>
    </source>
</evidence>
<dbReference type="AlphaFoldDB" id="A0A5C5Y4D2"/>
<dbReference type="InterPro" id="IPR050487">
    <property type="entry name" value="FtsQ_DivIB"/>
</dbReference>
<gene>
    <name evidence="10" type="primary">bamA</name>
    <name evidence="10" type="ORF">Pan14r_28030</name>
</gene>
<organism evidence="10 11">
    <name type="scientific">Crateriforma conspicua</name>
    <dbReference type="NCBI Taxonomy" id="2527996"/>
    <lineage>
        <taxon>Bacteria</taxon>
        <taxon>Pseudomonadati</taxon>
        <taxon>Planctomycetota</taxon>
        <taxon>Planctomycetia</taxon>
        <taxon>Planctomycetales</taxon>
        <taxon>Planctomycetaceae</taxon>
        <taxon>Crateriforma</taxon>
    </lineage>
</organism>
<dbReference type="RefSeq" id="WP_231131191.1">
    <property type="nucleotide sequence ID" value="NZ_CP036319.1"/>
</dbReference>
<evidence type="ECO:0000256" key="2">
    <source>
        <dbReference type="ARBA" id="ARBA00022475"/>
    </source>
</evidence>
<dbReference type="GO" id="GO:0005886">
    <property type="term" value="C:plasma membrane"/>
    <property type="evidence" value="ECO:0007669"/>
    <property type="project" value="TreeGrafter"/>
</dbReference>
<evidence type="ECO:0000256" key="1">
    <source>
        <dbReference type="ARBA" id="ARBA00004370"/>
    </source>
</evidence>